<dbReference type="PROSITE" id="PS51257">
    <property type="entry name" value="PROKAR_LIPOPROTEIN"/>
    <property type="match status" value="1"/>
</dbReference>
<dbReference type="RefSeq" id="WP_207288122.1">
    <property type="nucleotide sequence ID" value="NZ_CP071462.1"/>
</dbReference>
<dbReference type="EMBL" id="CP071462">
    <property type="protein sequence ID" value="QSW98513.1"/>
    <property type="molecule type" value="Genomic_DNA"/>
</dbReference>
<dbReference type="InterPro" id="IPR006311">
    <property type="entry name" value="TAT_signal"/>
</dbReference>
<evidence type="ECO:0000313" key="3">
    <source>
        <dbReference type="Proteomes" id="UP000663203"/>
    </source>
</evidence>
<sequence length="162" mass="17295">MNRRSLLAGAAASSAALAGCFSAAESAPAENGPDETPPEPPEDPDDPIARSAIGTRSDDPASRVRLWNLADQRHRVDLEIESASETLSFDGSYDLDPDAHVVVLLRGRDEYEATVTVDDDEARSVELEASSFDDPCPATELFVLEDGAFDATTKSNADHCTD</sequence>
<proteinExistence type="predicted"/>
<evidence type="ECO:0000256" key="1">
    <source>
        <dbReference type="SAM" id="MobiDB-lite"/>
    </source>
</evidence>
<protein>
    <submittedName>
        <fullName evidence="2">Uncharacterized protein</fullName>
    </submittedName>
</protein>
<dbReference type="KEGG" id="hakz:J0X25_14065"/>
<dbReference type="GeneID" id="63188452"/>
<name>A0A8A2V9A1_9EURY</name>
<accession>A0A8A2V9A1</accession>
<reference evidence="2 3" key="1">
    <citation type="submission" date="2021-03" db="EMBL/GenBank/DDBJ databases">
        <title>Haloterrigena longa sp. nov. and Haloterrigena limicola sp. nov., extremely halophilic archaea isolated from a salt lake.</title>
        <authorList>
            <person name="Henglin C."/>
        </authorList>
    </citation>
    <scope>NUCLEOTIDE SEQUENCE [LARGE SCALE GENOMIC DNA]</scope>
    <source>
        <strain evidence="2 3">KZCA68</strain>
    </source>
</reference>
<evidence type="ECO:0000313" key="2">
    <source>
        <dbReference type="EMBL" id="QSW98513.1"/>
    </source>
</evidence>
<dbReference type="AlphaFoldDB" id="A0A8A2V9A1"/>
<organism evidence="2 3">
    <name type="scientific">Haloterrigena alkaliphila</name>
    <dbReference type="NCBI Taxonomy" id="2816475"/>
    <lineage>
        <taxon>Archaea</taxon>
        <taxon>Methanobacteriati</taxon>
        <taxon>Methanobacteriota</taxon>
        <taxon>Stenosarchaea group</taxon>
        <taxon>Halobacteria</taxon>
        <taxon>Halobacteriales</taxon>
        <taxon>Natrialbaceae</taxon>
        <taxon>Haloterrigena</taxon>
    </lineage>
</organism>
<feature type="compositionally biased region" description="Acidic residues" evidence="1">
    <location>
        <begin position="32"/>
        <end position="46"/>
    </location>
</feature>
<dbReference type="PROSITE" id="PS51318">
    <property type="entry name" value="TAT"/>
    <property type="match status" value="1"/>
</dbReference>
<keyword evidence="3" id="KW-1185">Reference proteome</keyword>
<gene>
    <name evidence="2" type="ORF">J0X25_14065</name>
</gene>
<dbReference type="Proteomes" id="UP000663203">
    <property type="component" value="Chromosome"/>
</dbReference>
<feature type="region of interest" description="Disordered" evidence="1">
    <location>
        <begin position="23"/>
        <end position="60"/>
    </location>
</feature>